<dbReference type="PROSITE" id="PS51747">
    <property type="entry name" value="CYT_DCMP_DEAMINASES_2"/>
    <property type="match status" value="1"/>
</dbReference>
<dbReference type="STRING" id="715226.ABI_17300"/>
<evidence type="ECO:0000259" key="1">
    <source>
        <dbReference type="PROSITE" id="PS51747"/>
    </source>
</evidence>
<dbReference type="InterPro" id="IPR002125">
    <property type="entry name" value="CMP_dCMP_dom"/>
</dbReference>
<dbReference type="PANTHER" id="PTHR38590:SF1">
    <property type="entry name" value="BLL0828 PROTEIN"/>
    <property type="match status" value="1"/>
</dbReference>
<dbReference type="AlphaFoldDB" id="F4QKB2"/>
<dbReference type="Proteomes" id="UP000006512">
    <property type="component" value="Unassembled WGS sequence"/>
</dbReference>
<gene>
    <name evidence="2" type="ORF">ABI_17300</name>
</gene>
<reference evidence="3" key="1">
    <citation type="submission" date="2011-03" db="EMBL/GenBank/DDBJ databases">
        <title>Draft genome sequence of Brevundimonas diminuta.</title>
        <authorList>
            <person name="Brown P.J.B."/>
            <person name="Buechlein A."/>
            <person name="Hemmerich C."/>
            <person name="Brun Y.V."/>
        </authorList>
    </citation>
    <scope>NUCLEOTIDE SEQUENCE [LARGE SCALE GENOMIC DNA]</scope>
    <source>
        <strain evidence="3">C19</strain>
    </source>
</reference>
<dbReference type="Gene3D" id="3.40.960.10">
    <property type="entry name" value="VSR Endonuclease"/>
    <property type="match status" value="1"/>
</dbReference>
<dbReference type="InterPro" id="IPR007569">
    <property type="entry name" value="DUF559"/>
</dbReference>
<dbReference type="Pfam" id="PF04480">
    <property type="entry name" value="DUF559"/>
    <property type="match status" value="1"/>
</dbReference>
<dbReference type="CDD" id="cd01284">
    <property type="entry name" value="Riboflavin_deaminase-reductase"/>
    <property type="match status" value="1"/>
</dbReference>
<dbReference type="GO" id="GO:0003824">
    <property type="term" value="F:catalytic activity"/>
    <property type="evidence" value="ECO:0007669"/>
    <property type="project" value="InterPro"/>
</dbReference>
<accession>F4QKB2</accession>
<name>F4QKB2_9CAUL</name>
<evidence type="ECO:0000313" key="3">
    <source>
        <dbReference type="Proteomes" id="UP000006512"/>
    </source>
</evidence>
<dbReference type="SUPFAM" id="SSF52980">
    <property type="entry name" value="Restriction endonuclease-like"/>
    <property type="match status" value="1"/>
</dbReference>
<proteinExistence type="predicted"/>
<dbReference type="InterPro" id="IPR011335">
    <property type="entry name" value="Restrct_endonuc-II-like"/>
</dbReference>
<evidence type="ECO:0000313" key="2">
    <source>
        <dbReference type="EMBL" id="EGF93290.1"/>
    </source>
</evidence>
<sequence>MLSGRKFTRQLPIGPYFADFACRELRLVVEIDGSQHNDNHDDRVRDLYMNKLGWSVARFVIGDTAPILDTVAAICDGDIVEPVRSPEFNFYPALNDLAEPFMRQAIALARPGHTWPNPAVGCVLVKDDVVVGEGATGDGGRPHAEENALDMAGDVARGATAYVTLEPCGKRSTGCASCSERLVAAGVARVVYACDDPSPFASHVGPQRLRDAGITVEAGLLHDEAAHLIAPFAHFLKTGRPMVRESDDSAGFDAEFQPGHAADLAVELAAWAGRGYRHLRVPNASDLAGELRRLGYLTE</sequence>
<dbReference type="Gene3D" id="3.40.140.10">
    <property type="entry name" value="Cytidine Deaminase, domain 2"/>
    <property type="match status" value="1"/>
</dbReference>
<dbReference type="EMBL" id="GL883077">
    <property type="protein sequence ID" value="EGF93290.1"/>
    <property type="molecule type" value="Genomic_DNA"/>
</dbReference>
<dbReference type="InterPro" id="IPR047216">
    <property type="entry name" value="Endonuclease_DUF559_bact"/>
</dbReference>
<dbReference type="HOGENOM" id="CLU_929540_0_0_5"/>
<organism evidence="2 3">
    <name type="scientific">Asticcacaulis biprosthecium C19</name>
    <dbReference type="NCBI Taxonomy" id="715226"/>
    <lineage>
        <taxon>Bacteria</taxon>
        <taxon>Pseudomonadati</taxon>
        <taxon>Pseudomonadota</taxon>
        <taxon>Alphaproteobacteria</taxon>
        <taxon>Caulobacterales</taxon>
        <taxon>Caulobacteraceae</taxon>
        <taxon>Asticcacaulis</taxon>
    </lineage>
</organism>
<dbReference type="eggNOG" id="COG2852">
    <property type="taxonomic scope" value="Bacteria"/>
</dbReference>
<feature type="domain" description="CMP/dCMP-type deaminase" evidence="1">
    <location>
        <begin position="96"/>
        <end position="217"/>
    </location>
</feature>
<dbReference type="PANTHER" id="PTHR38590">
    <property type="entry name" value="BLL0828 PROTEIN"/>
    <property type="match status" value="1"/>
</dbReference>
<protein>
    <submittedName>
        <fullName evidence="2">Riboflavin biosynthesis protein ribD</fullName>
    </submittedName>
</protein>
<dbReference type="Pfam" id="PF00383">
    <property type="entry name" value="dCMP_cyt_deam_1"/>
    <property type="match status" value="1"/>
</dbReference>
<keyword evidence="3" id="KW-1185">Reference proteome</keyword>
<dbReference type="SUPFAM" id="SSF53927">
    <property type="entry name" value="Cytidine deaminase-like"/>
    <property type="match status" value="1"/>
</dbReference>
<dbReference type="InterPro" id="IPR016193">
    <property type="entry name" value="Cytidine_deaminase-like"/>
</dbReference>
<dbReference type="eggNOG" id="COG0117">
    <property type="taxonomic scope" value="Bacteria"/>
</dbReference>